<reference evidence="2" key="2">
    <citation type="journal article" date="2021" name="Genome Biol. Evol.">
        <title>Developing a high-quality reference genome for a parasitic bivalve with doubly uniparental inheritance (Bivalvia: Unionida).</title>
        <authorList>
            <person name="Smith C.H."/>
        </authorList>
    </citation>
    <scope>NUCLEOTIDE SEQUENCE</scope>
    <source>
        <strain evidence="2">CHS0354</strain>
        <tissue evidence="2">Mantle</tissue>
    </source>
</reference>
<feature type="signal peptide" evidence="1">
    <location>
        <begin position="1"/>
        <end position="28"/>
    </location>
</feature>
<dbReference type="Proteomes" id="UP001195483">
    <property type="component" value="Unassembled WGS sequence"/>
</dbReference>
<comment type="caution">
    <text evidence="2">The sequence shown here is derived from an EMBL/GenBank/DDBJ whole genome shotgun (WGS) entry which is preliminary data.</text>
</comment>
<reference evidence="2" key="1">
    <citation type="journal article" date="2021" name="Genome Biol. Evol.">
        <title>A High-Quality Reference Genome for a Parasitic Bivalve with Doubly Uniparental Inheritance (Bivalvia: Unionida).</title>
        <authorList>
            <person name="Smith C.H."/>
        </authorList>
    </citation>
    <scope>NUCLEOTIDE SEQUENCE</scope>
    <source>
        <strain evidence="2">CHS0354</strain>
    </source>
</reference>
<organism evidence="2 3">
    <name type="scientific">Potamilus streckersoni</name>
    <dbReference type="NCBI Taxonomy" id="2493646"/>
    <lineage>
        <taxon>Eukaryota</taxon>
        <taxon>Metazoa</taxon>
        <taxon>Spiralia</taxon>
        <taxon>Lophotrochozoa</taxon>
        <taxon>Mollusca</taxon>
        <taxon>Bivalvia</taxon>
        <taxon>Autobranchia</taxon>
        <taxon>Heteroconchia</taxon>
        <taxon>Palaeoheterodonta</taxon>
        <taxon>Unionida</taxon>
        <taxon>Unionoidea</taxon>
        <taxon>Unionidae</taxon>
        <taxon>Ambleminae</taxon>
        <taxon>Lampsilini</taxon>
        <taxon>Potamilus</taxon>
    </lineage>
</organism>
<evidence type="ECO:0000256" key="1">
    <source>
        <dbReference type="SAM" id="SignalP"/>
    </source>
</evidence>
<reference evidence="2" key="3">
    <citation type="submission" date="2023-05" db="EMBL/GenBank/DDBJ databases">
        <authorList>
            <person name="Smith C.H."/>
        </authorList>
    </citation>
    <scope>NUCLEOTIDE SEQUENCE</scope>
    <source>
        <strain evidence="2">CHS0354</strain>
        <tissue evidence="2">Mantle</tissue>
    </source>
</reference>
<accession>A0AAE0T996</accession>
<proteinExistence type="predicted"/>
<feature type="chain" id="PRO_5041912904" evidence="1">
    <location>
        <begin position="29"/>
        <end position="204"/>
    </location>
</feature>
<protein>
    <submittedName>
        <fullName evidence="2">Uncharacterized protein</fullName>
    </submittedName>
</protein>
<dbReference type="EMBL" id="JAEAOA010000444">
    <property type="protein sequence ID" value="KAK3606099.1"/>
    <property type="molecule type" value="Genomic_DNA"/>
</dbReference>
<evidence type="ECO:0000313" key="3">
    <source>
        <dbReference type="Proteomes" id="UP001195483"/>
    </source>
</evidence>
<keyword evidence="3" id="KW-1185">Reference proteome</keyword>
<dbReference type="AlphaFoldDB" id="A0AAE0T996"/>
<name>A0AAE0T996_9BIVA</name>
<evidence type="ECO:0000313" key="2">
    <source>
        <dbReference type="EMBL" id="KAK3606099.1"/>
    </source>
</evidence>
<sequence>MYRQFKIAADFLFFPLLSIVLIVTTAAAQMEDANDMSRILGNSEELKTPMYNEISRFADRYKQRNPEDTGTLKALLQSFKMTKHQSPEGLQENDNILAEKEKRPFCNGFHGCGIIKGKRPAGLLLRGLQPIQETPDDRLKRPFCNGFFGCGNGKRSRKLLLSLSPLRPSEVSANKPKRLFCNPYGGCYSGKRSYEIQPEESFLK</sequence>
<gene>
    <name evidence="2" type="ORF">CHS0354_006457</name>
</gene>
<keyword evidence="1" id="KW-0732">Signal</keyword>